<feature type="signal peptide" evidence="1">
    <location>
        <begin position="1"/>
        <end position="22"/>
    </location>
</feature>
<keyword evidence="5" id="KW-1185">Reference proteome</keyword>
<dbReference type="RefSeq" id="WP_110382564.1">
    <property type="nucleotide sequence ID" value="NZ_JACHVZ010000003.1"/>
</dbReference>
<reference evidence="3 4" key="1">
    <citation type="submission" date="2018-06" db="EMBL/GenBank/DDBJ databases">
        <title>Genomic Encyclopedia of Type Strains, Phase IV (KMG-V): Genome sequencing to study the core and pangenomes of soil and plant-associated prokaryotes.</title>
        <authorList>
            <person name="Whitman W."/>
        </authorList>
    </citation>
    <scope>NUCLEOTIDE SEQUENCE [LARGE SCALE GENOMIC DNA]</scope>
    <source>
        <strain evidence="3 4">SRCL-318</strain>
        <strain evidence="2 5">SRMrh-85</strain>
    </source>
</reference>
<protein>
    <submittedName>
        <fullName evidence="3">Uncharacterized protein</fullName>
    </submittedName>
</protein>
<feature type="chain" id="PRO_5030057933" evidence="1">
    <location>
        <begin position="23"/>
        <end position="97"/>
    </location>
</feature>
<accession>A0A2U1ALV5</accession>
<keyword evidence="1" id="KW-0732">Signal</keyword>
<dbReference type="Proteomes" id="UP000533533">
    <property type="component" value="Unassembled WGS sequence"/>
</dbReference>
<gene>
    <name evidence="3" type="ORF">C7410_105246</name>
    <name evidence="2" type="ORF">FHX59_001374</name>
</gene>
<evidence type="ECO:0000256" key="1">
    <source>
        <dbReference type="SAM" id="SignalP"/>
    </source>
</evidence>
<evidence type="ECO:0000313" key="2">
    <source>
        <dbReference type="EMBL" id="MBB2926965.1"/>
    </source>
</evidence>
<dbReference type="EMBL" id="QJSQ01000005">
    <property type="protein sequence ID" value="PYE25021.1"/>
    <property type="molecule type" value="Genomic_DNA"/>
</dbReference>
<dbReference type="AlphaFoldDB" id="A0A2U1ALV5"/>
<evidence type="ECO:0000313" key="3">
    <source>
        <dbReference type="EMBL" id="PYE25021.1"/>
    </source>
</evidence>
<proteinExistence type="predicted"/>
<sequence length="97" mass="10410">MKSKRFILAALVLGMASTMAHADVHEVKENIKHDSKEAAAKTGHAAREFGHATANAAKTVGHGIAHVSREGYEATKRATRRVFHKDGSGESSEKSQT</sequence>
<comment type="caution">
    <text evidence="3">The sequence shown here is derived from an EMBL/GenBank/DDBJ whole genome shotgun (WGS) entry which is preliminary data.</text>
</comment>
<name>A0A2U1ALV5_9BURK</name>
<dbReference type="EMBL" id="JACHVZ010000003">
    <property type="protein sequence ID" value="MBB2926965.1"/>
    <property type="molecule type" value="Genomic_DNA"/>
</dbReference>
<evidence type="ECO:0000313" key="5">
    <source>
        <dbReference type="Proteomes" id="UP000533533"/>
    </source>
</evidence>
<evidence type="ECO:0000313" key="4">
    <source>
        <dbReference type="Proteomes" id="UP000247772"/>
    </source>
</evidence>
<dbReference type="OrthoDB" id="8967196at2"/>
<organism evidence="3 4">
    <name type="scientific">Paraburkholderia silvatlantica</name>
    <dbReference type="NCBI Taxonomy" id="321895"/>
    <lineage>
        <taxon>Bacteria</taxon>
        <taxon>Pseudomonadati</taxon>
        <taxon>Pseudomonadota</taxon>
        <taxon>Betaproteobacteria</taxon>
        <taxon>Burkholderiales</taxon>
        <taxon>Burkholderiaceae</taxon>
        <taxon>Paraburkholderia</taxon>
    </lineage>
</organism>
<dbReference type="Proteomes" id="UP000247772">
    <property type="component" value="Unassembled WGS sequence"/>
</dbReference>